<dbReference type="Proteomes" id="UP000193719">
    <property type="component" value="Unassembled WGS sequence"/>
</dbReference>
<name>A0A1Y1V847_9FUNG</name>
<reference evidence="2 3" key="1">
    <citation type="submission" date="2016-08" db="EMBL/GenBank/DDBJ databases">
        <title>Genomes of anaerobic fungi encode conserved fungal cellulosomes for biomass hydrolysis.</title>
        <authorList>
            <consortium name="DOE Joint Genome Institute"/>
            <person name="Haitjema C.H."/>
            <person name="Gilmore S.P."/>
            <person name="Henske J.K."/>
            <person name="Solomon K.V."/>
            <person name="De Groot R."/>
            <person name="Kuo A."/>
            <person name="Mondo S.J."/>
            <person name="Salamov A.A."/>
            <person name="Labutti K."/>
            <person name="Zhao Z."/>
            <person name="Chiniquy J."/>
            <person name="Barry K."/>
            <person name="Brewer H.M."/>
            <person name="Purvine S.O."/>
            <person name="Wright A.T."/>
            <person name="Boxma B."/>
            <person name="Van Alen T."/>
            <person name="Hackstein J.H."/>
            <person name="Baker S.E."/>
            <person name="Grigoriev I.V."/>
            <person name="O'Malley M.A."/>
        </authorList>
    </citation>
    <scope>NUCLEOTIDE SEQUENCE [LARGE SCALE GENOMIC DNA]</scope>
    <source>
        <strain evidence="3">finn</strain>
    </source>
</reference>
<sequence>MDNYLKYINKRFKNDIENLFPGLKLLNEDMYNDNIIDNIKDLSFELKKRFILIIDEWDYTINVKFSDLEEIDKDKNKEEYKKEIKNSLIKAISNLIKGQSCFAFVYMTGILPIAKQSNQ</sequence>
<evidence type="ECO:0000313" key="2">
    <source>
        <dbReference type="EMBL" id="ORX49581.1"/>
    </source>
</evidence>
<dbReference type="OrthoDB" id="10610004at2759"/>
<protein>
    <recommendedName>
        <fullName evidence="1">AAA-ATPase-like domain-containing protein</fullName>
    </recommendedName>
</protein>
<evidence type="ECO:0000313" key="3">
    <source>
        <dbReference type="Proteomes" id="UP000193719"/>
    </source>
</evidence>
<dbReference type="AlphaFoldDB" id="A0A1Y1V847"/>
<feature type="domain" description="AAA-ATPase-like" evidence="1">
    <location>
        <begin position="4"/>
        <end position="117"/>
    </location>
</feature>
<evidence type="ECO:0000259" key="1">
    <source>
        <dbReference type="Pfam" id="PF09820"/>
    </source>
</evidence>
<keyword evidence="3" id="KW-1185">Reference proteome</keyword>
<accession>A0A1Y1V847</accession>
<dbReference type="EMBL" id="MCFH01000023">
    <property type="protein sequence ID" value="ORX49581.1"/>
    <property type="molecule type" value="Genomic_DNA"/>
</dbReference>
<proteinExistence type="predicted"/>
<dbReference type="InterPro" id="IPR018631">
    <property type="entry name" value="AAA-ATPase-like_dom"/>
</dbReference>
<gene>
    <name evidence="2" type="ORF">BCR36DRAFT_450116</name>
</gene>
<reference evidence="2 3" key="2">
    <citation type="submission" date="2016-08" db="EMBL/GenBank/DDBJ databases">
        <title>Pervasive Adenine N6-methylation of Active Genes in Fungi.</title>
        <authorList>
            <consortium name="DOE Joint Genome Institute"/>
            <person name="Mondo S.J."/>
            <person name="Dannebaum R.O."/>
            <person name="Kuo R.C."/>
            <person name="Labutti K."/>
            <person name="Haridas S."/>
            <person name="Kuo A."/>
            <person name="Salamov A."/>
            <person name="Ahrendt S.R."/>
            <person name="Lipzen A."/>
            <person name="Sullivan W."/>
            <person name="Andreopoulos W.B."/>
            <person name="Clum A."/>
            <person name="Lindquist E."/>
            <person name="Daum C."/>
            <person name="Ramamoorthy G.K."/>
            <person name="Gryganskyi A."/>
            <person name="Culley D."/>
            <person name="Magnuson J.K."/>
            <person name="James T.Y."/>
            <person name="O'Malley M.A."/>
            <person name="Stajich J.E."/>
            <person name="Spatafora J.W."/>
            <person name="Visel A."/>
            <person name="Grigoriev I.V."/>
        </authorList>
    </citation>
    <scope>NUCLEOTIDE SEQUENCE [LARGE SCALE GENOMIC DNA]</scope>
    <source>
        <strain evidence="3">finn</strain>
    </source>
</reference>
<dbReference type="Pfam" id="PF09820">
    <property type="entry name" value="AAA-ATPase_like"/>
    <property type="match status" value="1"/>
</dbReference>
<comment type="caution">
    <text evidence="2">The sequence shown here is derived from an EMBL/GenBank/DDBJ whole genome shotgun (WGS) entry which is preliminary data.</text>
</comment>
<organism evidence="2 3">
    <name type="scientific">Piromyces finnis</name>
    <dbReference type="NCBI Taxonomy" id="1754191"/>
    <lineage>
        <taxon>Eukaryota</taxon>
        <taxon>Fungi</taxon>
        <taxon>Fungi incertae sedis</taxon>
        <taxon>Chytridiomycota</taxon>
        <taxon>Chytridiomycota incertae sedis</taxon>
        <taxon>Neocallimastigomycetes</taxon>
        <taxon>Neocallimastigales</taxon>
        <taxon>Neocallimastigaceae</taxon>
        <taxon>Piromyces</taxon>
    </lineage>
</organism>